<evidence type="ECO:0000256" key="23">
    <source>
        <dbReference type="SAM" id="SignalP"/>
    </source>
</evidence>
<dbReference type="Pfam" id="PF00106">
    <property type="entry name" value="adh_short"/>
    <property type="match status" value="1"/>
</dbReference>
<evidence type="ECO:0000256" key="6">
    <source>
        <dbReference type="ARBA" id="ARBA00041812"/>
    </source>
</evidence>
<comment type="catalytic activity">
    <reaction evidence="10">
        <text>resolvin D1 + NAD(+) = 8-oxoresolvin D1 + NADH + H(+)</text>
        <dbReference type="Rhea" id="RHEA:50124"/>
        <dbReference type="ChEBI" id="CHEBI:15378"/>
        <dbReference type="ChEBI" id="CHEBI:57540"/>
        <dbReference type="ChEBI" id="CHEBI:57945"/>
        <dbReference type="ChEBI" id="CHEBI:132079"/>
        <dbReference type="ChEBI" id="CHEBI:132080"/>
    </reaction>
    <physiologicalReaction direction="left-to-right" evidence="10">
        <dbReference type="Rhea" id="RHEA:50125"/>
    </physiologicalReaction>
</comment>
<dbReference type="EC" id="1.1.1.141" evidence="3"/>
<comment type="catalytic activity">
    <reaction evidence="21">
        <text>resolvin E1 + NAD(+) = 18-oxo-resolvin E1 + NADH + H(+)</text>
        <dbReference type="Rhea" id="RHEA:49244"/>
        <dbReference type="ChEBI" id="CHEBI:15378"/>
        <dbReference type="ChEBI" id="CHEBI:57540"/>
        <dbReference type="ChEBI" id="CHEBI:57945"/>
        <dbReference type="ChEBI" id="CHEBI:91000"/>
        <dbReference type="ChEBI" id="CHEBI:91001"/>
    </reaction>
    <physiologicalReaction direction="left-to-right" evidence="21">
        <dbReference type="Rhea" id="RHEA:49245"/>
    </physiologicalReaction>
</comment>
<evidence type="ECO:0000256" key="9">
    <source>
        <dbReference type="ARBA" id="ARBA00047325"/>
    </source>
</evidence>
<dbReference type="InterPro" id="IPR036291">
    <property type="entry name" value="NAD(P)-bd_dom_sf"/>
</dbReference>
<comment type="catalytic activity">
    <reaction evidence="12">
        <text>15-oxo-(5S,6R)-dihydroxy-(7E,9E,11Z)-eicosatrienoate + NADH + H(+) = (5S,6R,15S)-trihydroxy-(7E,9E,11Z)-eicosatrienoate + NAD(+)</text>
        <dbReference type="Rhea" id="RHEA:41596"/>
        <dbReference type="ChEBI" id="CHEBI:15378"/>
        <dbReference type="ChEBI" id="CHEBI:57540"/>
        <dbReference type="ChEBI" id="CHEBI:57945"/>
        <dbReference type="ChEBI" id="CHEBI:78325"/>
        <dbReference type="ChEBI" id="CHEBI:78329"/>
    </reaction>
    <physiologicalReaction direction="left-to-right" evidence="12">
        <dbReference type="Rhea" id="RHEA:41597"/>
    </physiologicalReaction>
</comment>
<accession>A0ABD0JHC6</accession>
<comment type="catalytic activity">
    <reaction evidence="9">
        <text>prostaglandin E1 + NAD(+) = 15-oxoprostaglandin E1 + NADH + H(+)</text>
        <dbReference type="Rhea" id="RHEA:16477"/>
        <dbReference type="ChEBI" id="CHEBI:15378"/>
        <dbReference type="ChEBI" id="CHEBI:57397"/>
        <dbReference type="ChEBI" id="CHEBI:57401"/>
        <dbReference type="ChEBI" id="CHEBI:57540"/>
        <dbReference type="ChEBI" id="CHEBI:57945"/>
    </reaction>
    <physiologicalReaction direction="left-to-right" evidence="9">
        <dbReference type="Rhea" id="RHEA:16478"/>
    </physiologicalReaction>
</comment>
<evidence type="ECO:0000256" key="8">
    <source>
        <dbReference type="ARBA" id="ARBA00045705"/>
    </source>
</evidence>
<sequence>MLWPPFWWVLLHLMLSDLRLTAVFSPPGNPGLRLPHSVFAAAMHVSFTCVAPQSVDSLHPRWVERPVNRGSCNCHPPALLPRGHLHSGTGDVLCFVQQDRGKATEAELQKRYGSDDVIFRQCDVTDSKQLEVRVVSPQGPTHVAVRALYHAHPLSAPFKYSSSLRATNVMALQGKGVFLTGGARGIGRGMTEALLSKGCRVLFCDVLVEAGKATEAELQKKYGADNAIFRQCDVTDAEQLKETFQAAVTQFGAVDICVNNAGILHEGMLDKVIDVNVTGLIRGSQLALEHMRRDRGGRGGVIVNVSSIGGLAPFYYFPIYIATKHAIVGYTTSWAKNPRNSEMGVKWRVICPHSVKTDILNLTDDQVVDLTDLRKHIQKLKEDKIMIEASVFAEAFIQMMEDHDNDGVIFDVKTNEGRYRRRQIVDADGVSNPFMCD</sequence>
<evidence type="ECO:0000256" key="16">
    <source>
        <dbReference type="ARBA" id="ARBA00048535"/>
    </source>
</evidence>
<comment type="catalytic activity">
    <reaction evidence="19">
        <text>resolvin D2 + NAD(+) = 16-oxoresolvin D2 + NADH + H(+)</text>
        <dbReference type="Rhea" id="RHEA:53588"/>
        <dbReference type="ChEBI" id="CHEBI:15378"/>
        <dbReference type="ChEBI" id="CHEBI:57540"/>
        <dbReference type="ChEBI" id="CHEBI:57945"/>
        <dbReference type="ChEBI" id="CHEBI:133367"/>
        <dbReference type="ChEBI" id="CHEBI:137498"/>
    </reaction>
    <physiologicalReaction direction="left-to-right" evidence="19">
        <dbReference type="Rhea" id="RHEA:53589"/>
    </physiologicalReaction>
</comment>
<evidence type="ECO:0000256" key="13">
    <source>
        <dbReference type="ARBA" id="ARBA00048144"/>
    </source>
</evidence>
<dbReference type="GO" id="GO:0047034">
    <property type="term" value="F:15-hydroxyicosatetraenoate dehydrogenase activity"/>
    <property type="evidence" value="ECO:0007669"/>
    <property type="project" value="UniProtKB-EC"/>
</dbReference>
<comment type="catalytic activity">
    <reaction evidence="17">
        <text>prostaglandin A1 + NAD(+) = 15-oxo-prostaglandin A1 + NADH + H(+)</text>
        <dbReference type="Rhea" id="RHEA:41263"/>
        <dbReference type="ChEBI" id="CHEBI:15378"/>
        <dbReference type="ChEBI" id="CHEBI:57398"/>
        <dbReference type="ChEBI" id="CHEBI:57540"/>
        <dbReference type="ChEBI" id="CHEBI:57945"/>
        <dbReference type="ChEBI" id="CHEBI:85072"/>
    </reaction>
    <physiologicalReaction direction="left-to-right" evidence="17">
        <dbReference type="Rhea" id="RHEA:41264"/>
    </physiologicalReaction>
</comment>
<evidence type="ECO:0000313" key="25">
    <source>
        <dbReference type="Proteomes" id="UP001519460"/>
    </source>
</evidence>
<keyword evidence="2" id="KW-0560">Oxidoreductase</keyword>
<dbReference type="AlphaFoldDB" id="A0ABD0JHC6"/>
<evidence type="ECO:0000313" key="24">
    <source>
        <dbReference type="EMBL" id="KAK7474105.1"/>
    </source>
</evidence>
<evidence type="ECO:0000256" key="4">
    <source>
        <dbReference type="ARBA" id="ARBA00039060"/>
    </source>
</evidence>
<comment type="function">
    <text evidence="8">Catalyzes the NAD-dependent dehydrogenation (oxidation) of a broad array of hydroxylated polyunsaturated fatty acids (mainly eicosanoids and docosanoids, including prostaglandins, lipoxins and resolvins), yielding their corresponding keto (oxo) metabolites. Decreases the levels of the pro-proliferative prostaglandins such as prostaglandin E2 (whose activity is increased in cancer because of an increase in the expression of cyclooxygenase 2) and generates oxo-fatty acid products that can profoundly influence cell function by abrogating pro-inflammatory cytokine expression. Converts resolvins E1, D1 and D2 to their oxo products, which represents a mode of resolvin inactivation. Resolvin E1 plays important roles during the resolution phase of acute inflammation, while resolvins D1 and D2 have a unique role in obesity-induced adipose inflammation.</text>
</comment>
<evidence type="ECO:0000256" key="1">
    <source>
        <dbReference type="ARBA" id="ARBA00006484"/>
    </source>
</evidence>
<comment type="catalytic activity">
    <reaction evidence="11">
        <text>14-hydroxy-(4Z,7Z,10Z,12E,16Z,19Z)-docosahexaenoate + NAD(+) = 14-oxo-(4Z,7Z,10Z,12E,16Z,19Z)-docosahexaenoate + NADH + H(+)</text>
        <dbReference type="Rhea" id="RHEA:48952"/>
        <dbReference type="ChEBI" id="CHEBI:15378"/>
        <dbReference type="ChEBI" id="CHEBI:57540"/>
        <dbReference type="ChEBI" id="CHEBI:57945"/>
        <dbReference type="ChEBI" id="CHEBI:90866"/>
        <dbReference type="ChEBI" id="CHEBI:90867"/>
    </reaction>
    <physiologicalReaction direction="left-to-right" evidence="11">
        <dbReference type="Rhea" id="RHEA:48953"/>
    </physiologicalReaction>
</comment>
<evidence type="ECO:0000256" key="2">
    <source>
        <dbReference type="ARBA" id="ARBA00023002"/>
    </source>
</evidence>
<evidence type="ECO:0000256" key="19">
    <source>
        <dbReference type="ARBA" id="ARBA00048921"/>
    </source>
</evidence>
<comment type="catalytic activity">
    <reaction evidence="16">
        <text>lipoxin A4 + NAD(+) = 15-oxo-(5S,6R)-dihydroxy-(7E,9E,11Z,13E)-eicosatetraenoate + NADH + H(+)</text>
        <dbReference type="Rhea" id="RHEA:41572"/>
        <dbReference type="ChEBI" id="CHEBI:15378"/>
        <dbReference type="ChEBI" id="CHEBI:57540"/>
        <dbReference type="ChEBI" id="CHEBI:57945"/>
        <dbReference type="ChEBI" id="CHEBI:67026"/>
        <dbReference type="ChEBI" id="CHEBI:78311"/>
    </reaction>
    <physiologicalReaction direction="left-to-right" evidence="16">
        <dbReference type="Rhea" id="RHEA:41573"/>
    </physiologicalReaction>
</comment>
<comment type="catalytic activity">
    <reaction evidence="18">
        <text>prostaglandin E2 + NAD(+) = 15-oxoprostaglandin E2 + NADH + H(+)</text>
        <dbReference type="Rhea" id="RHEA:11876"/>
        <dbReference type="ChEBI" id="CHEBI:15378"/>
        <dbReference type="ChEBI" id="CHEBI:57400"/>
        <dbReference type="ChEBI" id="CHEBI:57540"/>
        <dbReference type="ChEBI" id="CHEBI:57945"/>
        <dbReference type="ChEBI" id="CHEBI:606564"/>
        <dbReference type="EC" id="1.1.1.141"/>
    </reaction>
    <physiologicalReaction direction="left-to-right" evidence="18">
        <dbReference type="Rhea" id="RHEA:11877"/>
    </physiologicalReaction>
</comment>
<evidence type="ECO:0000256" key="7">
    <source>
        <dbReference type="ARBA" id="ARBA00042026"/>
    </source>
</evidence>
<evidence type="ECO:0000256" key="20">
    <source>
        <dbReference type="ARBA" id="ARBA00049151"/>
    </source>
</evidence>
<dbReference type="PRINTS" id="PR00081">
    <property type="entry name" value="GDHRDH"/>
</dbReference>
<dbReference type="GO" id="GO:0016404">
    <property type="term" value="F:15-hydroxyprostaglandin dehydrogenase (NAD+) activity"/>
    <property type="evidence" value="ECO:0007669"/>
    <property type="project" value="UniProtKB-EC"/>
</dbReference>
<dbReference type="PRINTS" id="PR00080">
    <property type="entry name" value="SDRFAMILY"/>
</dbReference>
<organism evidence="24 25">
    <name type="scientific">Batillaria attramentaria</name>
    <dbReference type="NCBI Taxonomy" id="370345"/>
    <lineage>
        <taxon>Eukaryota</taxon>
        <taxon>Metazoa</taxon>
        <taxon>Spiralia</taxon>
        <taxon>Lophotrochozoa</taxon>
        <taxon>Mollusca</taxon>
        <taxon>Gastropoda</taxon>
        <taxon>Caenogastropoda</taxon>
        <taxon>Sorbeoconcha</taxon>
        <taxon>Cerithioidea</taxon>
        <taxon>Batillariidae</taxon>
        <taxon>Batillaria</taxon>
    </lineage>
</organism>
<evidence type="ECO:0000256" key="12">
    <source>
        <dbReference type="ARBA" id="ARBA00048140"/>
    </source>
</evidence>
<dbReference type="InterPro" id="IPR002347">
    <property type="entry name" value="SDR_fam"/>
</dbReference>
<evidence type="ECO:0000256" key="15">
    <source>
        <dbReference type="ARBA" id="ARBA00048393"/>
    </source>
</evidence>
<dbReference type="EMBL" id="JACVVK020000447">
    <property type="protein sequence ID" value="KAK7474105.1"/>
    <property type="molecule type" value="Genomic_DNA"/>
</dbReference>
<evidence type="ECO:0000256" key="10">
    <source>
        <dbReference type="ARBA" id="ARBA00047672"/>
    </source>
</evidence>
<dbReference type="PANTHER" id="PTHR44229:SF4">
    <property type="entry name" value="15-HYDROXYPROSTAGLANDIN DEHYDROGENASE [NAD(+)]"/>
    <property type="match status" value="1"/>
</dbReference>
<comment type="catalytic activity">
    <reaction evidence="13">
        <text>(11R)-hydroxy-(5Z,8Z,12E,14Z)-eicosatetraenoate + NAD(+) = 11-oxo-(5Z,8Z,12E,14Z)-eicosatetraenoate + NADH + H(+)</text>
        <dbReference type="Rhea" id="RHEA:48640"/>
        <dbReference type="ChEBI" id="CHEBI:15378"/>
        <dbReference type="ChEBI" id="CHEBI:57540"/>
        <dbReference type="ChEBI" id="CHEBI:57945"/>
        <dbReference type="ChEBI" id="CHEBI:78836"/>
        <dbReference type="ChEBI" id="CHEBI:90697"/>
    </reaction>
    <physiologicalReaction direction="left-to-right" evidence="13">
        <dbReference type="Rhea" id="RHEA:48641"/>
    </physiologicalReaction>
</comment>
<protein>
    <recommendedName>
        <fullName evidence="5">15-hydroxyprostaglandin dehydrogenase [NAD(+)]</fullName>
        <ecNumber evidence="3">1.1.1.141</ecNumber>
        <ecNumber evidence="4">1.1.1.232</ecNumber>
    </recommendedName>
    <alternativeName>
        <fullName evidence="7">Eicosanoid/docosanoid dehydrogenase [NAD(+)]</fullName>
    </alternativeName>
    <alternativeName>
        <fullName evidence="6">Prostaglandin dehydrogenase 1</fullName>
    </alternativeName>
</protein>
<comment type="catalytic activity">
    <reaction evidence="20">
        <text>(15S)-hydroxy-(5Z,8Z,11Z,13E)-eicosatetraenoate + NAD(+) = 15-oxo-(5Z,8Z,11Z,13E)-eicosatetraenoate + NADH + H(+)</text>
        <dbReference type="Rhea" id="RHEA:23260"/>
        <dbReference type="ChEBI" id="CHEBI:15378"/>
        <dbReference type="ChEBI" id="CHEBI:57409"/>
        <dbReference type="ChEBI" id="CHEBI:57410"/>
        <dbReference type="ChEBI" id="CHEBI:57540"/>
        <dbReference type="ChEBI" id="CHEBI:57945"/>
        <dbReference type="EC" id="1.1.1.232"/>
    </reaction>
    <physiologicalReaction direction="left-to-right" evidence="20">
        <dbReference type="Rhea" id="RHEA:23261"/>
    </physiologicalReaction>
</comment>
<evidence type="ECO:0000256" key="11">
    <source>
        <dbReference type="ARBA" id="ARBA00048008"/>
    </source>
</evidence>
<dbReference type="EC" id="1.1.1.232" evidence="4"/>
<proteinExistence type="inferred from homology"/>
<evidence type="ECO:0000256" key="14">
    <source>
        <dbReference type="ARBA" id="ARBA00048170"/>
    </source>
</evidence>
<keyword evidence="25" id="KW-1185">Reference proteome</keyword>
<name>A0ABD0JHC6_9CAEN</name>
<feature type="signal peptide" evidence="23">
    <location>
        <begin position="1"/>
        <end position="21"/>
    </location>
</feature>
<evidence type="ECO:0000256" key="18">
    <source>
        <dbReference type="ARBA" id="ARBA00048739"/>
    </source>
</evidence>
<gene>
    <name evidence="24" type="ORF">BaRGS_00034634</name>
</gene>
<dbReference type="PANTHER" id="PTHR44229">
    <property type="entry name" value="15-HYDROXYPROSTAGLANDIN DEHYDROGENASE [NAD(+)]"/>
    <property type="match status" value="1"/>
</dbReference>
<comment type="caution">
    <text evidence="24">The sequence shown here is derived from an EMBL/GenBank/DDBJ whole genome shotgun (WGS) entry which is preliminary data.</text>
</comment>
<evidence type="ECO:0000256" key="5">
    <source>
        <dbReference type="ARBA" id="ARBA00040276"/>
    </source>
</evidence>
<dbReference type="Proteomes" id="UP001519460">
    <property type="component" value="Unassembled WGS sequence"/>
</dbReference>
<evidence type="ECO:0000256" key="3">
    <source>
        <dbReference type="ARBA" id="ARBA00038968"/>
    </source>
</evidence>
<evidence type="ECO:0000256" key="21">
    <source>
        <dbReference type="ARBA" id="ARBA00049188"/>
    </source>
</evidence>
<keyword evidence="23" id="KW-0732">Signal</keyword>
<dbReference type="Gene3D" id="3.40.50.720">
    <property type="entry name" value="NAD(P)-binding Rossmann-like Domain"/>
    <property type="match status" value="1"/>
</dbReference>
<comment type="similarity">
    <text evidence="1 22">Belongs to the short-chain dehydrogenases/reductases (SDR) family.</text>
</comment>
<dbReference type="SUPFAM" id="SSF51735">
    <property type="entry name" value="NAD(P)-binding Rossmann-fold domains"/>
    <property type="match status" value="1"/>
</dbReference>
<reference evidence="24 25" key="1">
    <citation type="journal article" date="2023" name="Sci. Data">
        <title>Genome assembly of the Korean intertidal mud-creeper Batillaria attramentaria.</title>
        <authorList>
            <person name="Patra A.K."/>
            <person name="Ho P.T."/>
            <person name="Jun S."/>
            <person name="Lee S.J."/>
            <person name="Kim Y."/>
            <person name="Won Y.J."/>
        </authorList>
    </citation>
    <scope>NUCLEOTIDE SEQUENCE [LARGE SCALE GENOMIC DNA]</scope>
    <source>
        <strain evidence="24">Wonlab-2016</strain>
    </source>
</reference>
<comment type="catalytic activity">
    <reaction evidence="15">
        <text>resolvin D2 + NAD(+) = 7-oxoresolvin D2 + NADH + H(+)</text>
        <dbReference type="Rhea" id="RHEA:53584"/>
        <dbReference type="ChEBI" id="CHEBI:15378"/>
        <dbReference type="ChEBI" id="CHEBI:57540"/>
        <dbReference type="ChEBI" id="CHEBI:57945"/>
        <dbReference type="ChEBI" id="CHEBI:133367"/>
        <dbReference type="ChEBI" id="CHEBI:137497"/>
    </reaction>
    <physiologicalReaction direction="left-to-right" evidence="15">
        <dbReference type="Rhea" id="RHEA:53585"/>
    </physiologicalReaction>
</comment>
<evidence type="ECO:0000256" key="22">
    <source>
        <dbReference type="RuleBase" id="RU000363"/>
    </source>
</evidence>
<evidence type="ECO:0000256" key="17">
    <source>
        <dbReference type="ARBA" id="ARBA00048611"/>
    </source>
</evidence>
<comment type="catalytic activity">
    <reaction evidence="14">
        <text>resolvin D1 + NAD(+) = 17-oxoresolvin D1 + NADH + H(+)</text>
        <dbReference type="Rhea" id="RHEA:50128"/>
        <dbReference type="ChEBI" id="CHEBI:15378"/>
        <dbReference type="ChEBI" id="CHEBI:57540"/>
        <dbReference type="ChEBI" id="CHEBI:57945"/>
        <dbReference type="ChEBI" id="CHEBI:132079"/>
        <dbReference type="ChEBI" id="CHEBI:132081"/>
    </reaction>
    <physiologicalReaction direction="left-to-right" evidence="14">
        <dbReference type="Rhea" id="RHEA:50129"/>
    </physiologicalReaction>
</comment>
<feature type="chain" id="PRO_5044757104" description="15-hydroxyprostaglandin dehydrogenase [NAD(+)]" evidence="23">
    <location>
        <begin position="22"/>
        <end position="437"/>
    </location>
</feature>